<feature type="region of interest" description="Disordered" evidence="1">
    <location>
        <begin position="242"/>
        <end position="295"/>
    </location>
</feature>
<evidence type="ECO:0000313" key="3">
    <source>
        <dbReference type="Proteomes" id="UP000198406"/>
    </source>
</evidence>
<evidence type="ECO:0000256" key="1">
    <source>
        <dbReference type="SAM" id="MobiDB-lite"/>
    </source>
</evidence>
<dbReference type="Proteomes" id="UP000198406">
    <property type="component" value="Unassembled WGS sequence"/>
</dbReference>
<name>A0A1Z5KN91_FISSO</name>
<comment type="caution">
    <text evidence="2">The sequence shown here is derived from an EMBL/GenBank/DDBJ whole genome shotgun (WGS) entry which is preliminary data.</text>
</comment>
<dbReference type="GO" id="GO:0034474">
    <property type="term" value="P:U2 snRNA 3'-end processing"/>
    <property type="evidence" value="ECO:0007669"/>
    <property type="project" value="InterPro"/>
</dbReference>
<dbReference type="OrthoDB" id="115728at2759"/>
<dbReference type="EMBL" id="BDSP01000259">
    <property type="protein sequence ID" value="GAX27784.1"/>
    <property type="molecule type" value="Genomic_DNA"/>
</dbReference>
<dbReference type="PANTHER" id="PTHR21224">
    <property type="entry name" value="INTEGRATOR COMPLEX SUBUNIT 1"/>
    <property type="match status" value="1"/>
</dbReference>
<proteinExistence type="predicted"/>
<feature type="compositionally biased region" description="Low complexity" evidence="1">
    <location>
        <begin position="102"/>
        <end position="111"/>
    </location>
</feature>
<dbReference type="PANTHER" id="PTHR21224:SF1">
    <property type="entry name" value="INTEGRATOR COMPLEX SUBUNIT 1"/>
    <property type="match status" value="1"/>
</dbReference>
<accession>A0A1Z5KN91</accession>
<dbReference type="InParanoid" id="A0A1Z5KN91"/>
<evidence type="ECO:0000313" key="2">
    <source>
        <dbReference type="EMBL" id="GAX27784.1"/>
    </source>
</evidence>
<feature type="compositionally biased region" description="Basic residues" evidence="1">
    <location>
        <begin position="285"/>
        <end position="295"/>
    </location>
</feature>
<feature type="region of interest" description="Disordered" evidence="1">
    <location>
        <begin position="102"/>
        <end position="123"/>
    </location>
</feature>
<dbReference type="InterPro" id="IPR038902">
    <property type="entry name" value="INTS1"/>
</dbReference>
<feature type="compositionally biased region" description="Low complexity" evidence="1">
    <location>
        <begin position="244"/>
        <end position="254"/>
    </location>
</feature>
<keyword evidence="3" id="KW-1185">Reference proteome</keyword>
<organism evidence="2 3">
    <name type="scientific">Fistulifera solaris</name>
    <name type="common">Oleaginous diatom</name>
    <dbReference type="NCBI Taxonomy" id="1519565"/>
    <lineage>
        <taxon>Eukaryota</taxon>
        <taxon>Sar</taxon>
        <taxon>Stramenopiles</taxon>
        <taxon>Ochrophyta</taxon>
        <taxon>Bacillariophyta</taxon>
        <taxon>Bacillariophyceae</taxon>
        <taxon>Bacillariophycidae</taxon>
        <taxon>Naviculales</taxon>
        <taxon>Naviculaceae</taxon>
        <taxon>Fistulifera</taxon>
    </lineage>
</organism>
<gene>
    <name evidence="2" type="ORF">FisN_13Hh110</name>
</gene>
<reference evidence="2 3" key="1">
    <citation type="journal article" date="2015" name="Plant Cell">
        <title>Oil accumulation by the oleaginous diatom Fistulifera solaris as revealed by the genome and transcriptome.</title>
        <authorList>
            <person name="Tanaka T."/>
            <person name="Maeda Y."/>
            <person name="Veluchamy A."/>
            <person name="Tanaka M."/>
            <person name="Abida H."/>
            <person name="Marechal E."/>
            <person name="Bowler C."/>
            <person name="Muto M."/>
            <person name="Sunaga Y."/>
            <person name="Tanaka M."/>
            <person name="Yoshino T."/>
            <person name="Taniguchi T."/>
            <person name="Fukuda Y."/>
            <person name="Nemoto M."/>
            <person name="Matsumoto M."/>
            <person name="Wong P.S."/>
            <person name="Aburatani S."/>
            <person name="Fujibuchi W."/>
        </authorList>
    </citation>
    <scope>NUCLEOTIDE SEQUENCE [LARGE SCALE GENOMIC DNA]</scope>
    <source>
        <strain evidence="2 3">JPCC DA0580</strain>
    </source>
</reference>
<sequence length="1928" mass="215505">MSDRTPDLERSIRTIKTLQRDIFQQSSAKEIAEMYTAAIGLLYYLKIDQEVLQRARDAAEIEKKTSQCPAPAEIPAISAVVQDSQVFTALLQCLSPSAAPPSFEAEASTPAAGGGRKRSLSFSNNETTSNKFIKTTHSPNPVGRKVVDYAVMPHYSLATLAATILYASFAHLDHWPPSLVKAYADDVFGPRLWIDDANCRLLVQNLELCHRSSVIPTTTEEGMAQAALVAEAYQELSVSSPTISRGSVSSYGSSQEQGKKKRGESGNSSSSGEEDEEILVTAKGRSNKANRGRKRSTYPVNQINLDLESIRPRYFGVNFEVAIDRIASSLYERLDVKSKQNSGLLQALPMFVSIPKVRSLIASNLLKWLQSPALAGLARTLFSATVNHMKHEDPPLPDDLVAIDSILAMRLKANQLNAHIENVTAIAKRIPTLTVVRRMYSKLLRDEVEVLSSLSHTSTESTSPLKMVGAIHAVVPAQVSYDAIASSVLMMMARDLEDVDDANKGLASSRDCLILKLRRILRRFAVEISSSFDGIQLMKAFFENDVNSQGWSPRNEEDKARLMLQCVTLAVSPFVRGKGKACLSETEELTLRASLLSVRKLLLSWFCTYYGPHYSTNFKKRVDAQGDKESVGAGLPNFRSTLGQFEEEKIPSWLNTLRCLLLIEEPDSDSMREFNLPSEAVSSNECTSTKEWEAEIDALKLCCKYGADVTDDLISIVLEASREDGEGLEPQMSLQVIENLLETCTKHRKGKLKLSDPSLIWEMYRLAQYTPPTNVNLPTELPRLALPGNWWRTTVVALVFCGASGKIADVMWNEHPTLQSIMKMVTSSKYRFPTVDCDEAGRDKMKLAEQKAREEETSLAEILFLPPVSIEENSTKKSGSRISKRLLQQQKDRDAARLLEERTRRKKMLKSAQRSIMLWDPDGPARKPPREVAELIIAVDNAFGLSDEFQKSMDPDFLTMTIGNTTREAVERAYDWLIPIVSKFPEIISRLHSSTSCFLLLKAHGNDGDEKKELWNLAAPLLRHVQQSLGGQFGTGETVKAFELLISDIASHNPDRRRCARRVLQESLPACNDASTSSGSWMGSILLLKDASSILPDAVKYMATAASFERGSVLRSLIVSLQQIIEYSEKNVIDVSFRFADLVVDLISKRPSVLAEAIDSYTDLRSIIIRVIFEEFSRRVQTSDEFKITHDLNQAMVAHDHIQEIPLSLVQSISVFLSLWKDEFKTAEGDSANYIDYLADALLQQHSEGDNETDADVRFVDTKTSCKKNVTVPVELWIMLAKARSDAIARRAALSAPASFLPRLLLCSGLPRASLLTMVDRLGRLGQRAPDMTATYLELMVPSASSHWDIGRIGTKRQISRKLLGRLTSYMSLHGIDLSDNSPEVSTTFMKWLSQTCLGDEAKLKEKNSSVKVRTPSIFSSKMVKSDLDDTLEVVLPFQVKKERNEWFVMEPEVQKLTIPSTVVSVSKGVEQGNVNVVEAILASMVDKSSQNEMCDCATELIRCVYNEKQGKENNLSLLLKWVPLLTKTKGTAELWRAVFSLSVCEKVSSSLVIKATENWAPSHQSECIDWICREMSFANDAAVHIVNVVRFLINAIPVPFGSPAQTTSSPNQRMFDAQAIEGMINISLCCLKSAASTHDSHAAIGFDFGLWVSSLGKQSFKSVTRKIIAEIEADTDLMLKPVLSSFLLKLYLKHSLWMDLNPERTRLLLMKASELYQKDFTEWASSLDDKIDVVIESIANGQLRSIMIINDMARRHPLILLRRGKDIALLLERDASNTERDNGTRGLVYGEGFDDPREAQYMNKNVFVTVRHWGYSYTESVWAAFLDIVSSVPKDVLFGCGFRLGLKDFLTPYLKLLPIQLQLRSREKCKRIHSKIADLFQSFQQCKPDEWRQWLGSKIDDNEVRHLLLVCDFMTPQQAVESLKQAP</sequence>
<dbReference type="GO" id="GO:0032039">
    <property type="term" value="C:integrator complex"/>
    <property type="evidence" value="ECO:0007669"/>
    <property type="project" value="InterPro"/>
</dbReference>
<protein>
    <submittedName>
        <fullName evidence="2">Uncharacterized protein</fullName>
    </submittedName>
</protein>